<evidence type="ECO:0008006" key="3">
    <source>
        <dbReference type="Google" id="ProtNLM"/>
    </source>
</evidence>
<evidence type="ECO:0000313" key="2">
    <source>
        <dbReference type="Proteomes" id="UP000199288"/>
    </source>
</evidence>
<dbReference type="Pfam" id="PF03883">
    <property type="entry name" value="H2O2_YaaD"/>
    <property type="match status" value="1"/>
</dbReference>
<proteinExistence type="predicted"/>
<evidence type="ECO:0000313" key="1">
    <source>
        <dbReference type="EMBL" id="SDZ83481.1"/>
    </source>
</evidence>
<organism evidence="1 2">
    <name type="scientific">Bowdeniella nasicola</name>
    <dbReference type="NCBI Taxonomy" id="208480"/>
    <lineage>
        <taxon>Bacteria</taxon>
        <taxon>Bacillati</taxon>
        <taxon>Actinomycetota</taxon>
        <taxon>Actinomycetes</taxon>
        <taxon>Actinomycetales</taxon>
        <taxon>Actinomycetaceae</taxon>
        <taxon>Bowdeniella</taxon>
    </lineage>
</organism>
<name>A0A1H3W9E9_9ACTO</name>
<dbReference type="GO" id="GO:0005829">
    <property type="term" value="C:cytosol"/>
    <property type="evidence" value="ECO:0007669"/>
    <property type="project" value="TreeGrafter"/>
</dbReference>
<dbReference type="PANTHER" id="PTHR30283">
    <property type="entry name" value="PEROXIDE STRESS RESPONSE PROTEIN YAAA"/>
    <property type="match status" value="1"/>
</dbReference>
<keyword evidence="2" id="KW-1185">Reference proteome</keyword>
<dbReference type="EMBL" id="FNQV01000002">
    <property type="protein sequence ID" value="SDZ83481.1"/>
    <property type="molecule type" value="Genomic_DNA"/>
</dbReference>
<dbReference type="AlphaFoldDB" id="A0A1H3W9E9"/>
<dbReference type="InterPro" id="IPR005583">
    <property type="entry name" value="YaaA"/>
</dbReference>
<dbReference type="Proteomes" id="UP000199288">
    <property type="component" value="Unassembled WGS sequence"/>
</dbReference>
<protein>
    <recommendedName>
        <fullName evidence="3">Peroxide stress protein YaaA</fullName>
    </recommendedName>
</protein>
<reference evidence="2" key="1">
    <citation type="submission" date="2016-10" db="EMBL/GenBank/DDBJ databases">
        <authorList>
            <person name="Varghese N."/>
            <person name="Submissions S."/>
        </authorList>
    </citation>
    <scope>NUCLEOTIDE SEQUENCE [LARGE SCALE GENOMIC DNA]</scope>
    <source>
        <strain evidence="2">KPR-1</strain>
    </source>
</reference>
<dbReference type="PANTHER" id="PTHR30283:SF4">
    <property type="entry name" value="PEROXIDE STRESS RESISTANCE PROTEIN YAAA"/>
    <property type="match status" value="1"/>
</dbReference>
<sequence length="244" mass="26129">MIITLPPSEGKSEPEIAAEPHVSFPQLDEPRAQVAAALAAFGSSDAAAAALKVGPKSRADLAWNISPGRAGFAHEIYTGVLFDAAQLRAARPDRDVWIFSGKYGVVRPTDVIAPYRLPAGSKLPGLGVLASYWKPRLSATLDEAARRDGLVIDCRSGLYQRMWQVPAGVAHVSVQAVRERNGARSIVSHMAKHYRGLLTHELTTTRAKVASVADVARIAKRTGFGVEVESRSADAATLTLVVRD</sequence>
<dbReference type="RefSeq" id="WP_176780652.1">
    <property type="nucleotide sequence ID" value="NZ_FNQV01000002.1"/>
</dbReference>
<gene>
    <name evidence="1" type="ORF">SAMN02910418_00337</name>
</gene>
<accession>A0A1H3W9E9</accession>
<dbReference type="GO" id="GO:0033194">
    <property type="term" value="P:response to hydroperoxide"/>
    <property type="evidence" value="ECO:0007669"/>
    <property type="project" value="TreeGrafter"/>
</dbReference>